<protein>
    <submittedName>
        <fullName evidence="2">Ribonuclease Z</fullName>
    </submittedName>
</protein>
<proteinExistence type="predicted"/>
<organism evidence="2 3">
    <name type="scientific">Gimesia alba</name>
    <dbReference type="NCBI Taxonomy" id="2527973"/>
    <lineage>
        <taxon>Bacteria</taxon>
        <taxon>Pseudomonadati</taxon>
        <taxon>Planctomycetota</taxon>
        <taxon>Planctomycetia</taxon>
        <taxon>Planctomycetales</taxon>
        <taxon>Planctomycetaceae</taxon>
        <taxon>Gimesia</taxon>
    </lineage>
</organism>
<dbReference type="AlphaFoldDB" id="A0A517RJ76"/>
<keyword evidence="3" id="KW-1185">Reference proteome</keyword>
<name>A0A517RJ76_9PLAN</name>
<dbReference type="PANTHER" id="PTHR46504">
    <property type="entry name" value="TRNASE Z TRZ1"/>
    <property type="match status" value="1"/>
</dbReference>
<sequence length="281" mass="32748">MTMLENLPLQSVKYKGLTIEGYSRAAVQSYWRVPELKLGFDMGGSPWAFMGTAVYFISHAHLDHMAALPAYVARRRMMKMSPPTIYMPEEVVDPVWNMLKSWQKLDRGRMECDLVGMKDGEEVQLSREHAVTAFRTKHTVPSLGFQVWDCRKKLKAEYLGKPETEIRDARMSGIEVSEEIRVPLVCYTGDTAPAGLDHFEQAYESKVLITEMTFYRPEHRREKIHKFGHMHLDDIVERADRFQNELLILAHFSTRYHDNQVMNAVKKRLPAELQERLQLWM</sequence>
<dbReference type="Gene3D" id="3.60.15.10">
    <property type="entry name" value="Ribonuclease Z/Hydroxyacylglutathione hydrolase-like"/>
    <property type="match status" value="1"/>
</dbReference>
<dbReference type="InterPro" id="IPR001279">
    <property type="entry name" value="Metallo-B-lactamas"/>
</dbReference>
<dbReference type="PANTHER" id="PTHR46504:SF2">
    <property type="entry name" value="TRNASE Z TRZ1"/>
    <property type="match status" value="1"/>
</dbReference>
<dbReference type="Pfam" id="PF12706">
    <property type="entry name" value="Lactamase_B_2"/>
    <property type="match status" value="1"/>
</dbReference>
<dbReference type="InterPro" id="IPR036866">
    <property type="entry name" value="RibonucZ/Hydroxyglut_hydro"/>
</dbReference>
<reference evidence="2 3" key="1">
    <citation type="submission" date="2019-02" db="EMBL/GenBank/DDBJ databases">
        <title>Deep-cultivation of Planctomycetes and their phenomic and genomic characterization uncovers novel biology.</title>
        <authorList>
            <person name="Wiegand S."/>
            <person name="Jogler M."/>
            <person name="Boedeker C."/>
            <person name="Pinto D."/>
            <person name="Vollmers J."/>
            <person name="Rivas-Marin E."/>
            <person name="Kohn T."/>
            <person name="Peeters S.H."/>
            <person name="Heuer A."/>
            <person name="Rast P."/>
            <person name="Oberbeckmann S."/>
            <person name="Bunk B."/>
            <person name="Jeske O."/>
            <person name="Meyerdierks A."/>
            <person name="Storesund J.E."/>
            <person name="Kallscheuer N."/>
            <person name="Luecker S."/>
            <person name="Lage O.M."/>
            <person name="Pohl T."/>
            <person name="Merkel B.J."/>
            <person name="Hornburger P."/>
            <person name="Mueller R.-W."/>
            <person name="Bruemmer F."/>
            <person name="Labrenz M."/>
            <person name="Spormann A.M."/>
            <person name="Op den Camp H."/>
            <person name="Overmann J."/>
            <person name="Amann R."/>
            <person name="Jetten M.S.M."/>
            <person name="Mascher T."/>
            <person name="Medema M.H."/>
            <person name="Devos D.P."/>
            <person name="Kaster A.-K."/>
            <person name="Ovreas L."/>
            <person name="Rohde M."/>
            <person name="Galperin M.Y."/>
            <person name="Jogler C."/>
        </authorList>
    </citation>
    <scope>NUCLEOTIDE SEQUENCE [LARGE SCALE GENOMIC DNA]</scope>
    <source>
        <strain evidence="2 3">Pan241w</strain>
    </source>
</reference>
<evidence type="ECO:0000259" key="1">
    <source>
        <dbReference type="Pfam" id="PF12706"/>
    </source>
</evidence>
<dbReference type="KEGG" id="gaz:Pan241w_40340"/>
<dbReference type="EMBL" id="CP036269">
    <property type="protein sequence ID" value="QDT43930.1"/>
    <property type="molecule type" value="Genomic_DNA"/>
</dbReference>
<dbReference type="Proteomes" id="UP000317171">
    <property type="component" value="Chromosome"/>
</dbReference>
<accession>A0A517RJ76</accession>
<dbReference type="SUPFAM" id="SSF56281">
    <property type="entry name" value="Metallo-hydrolase/oxidoreductase"/>
    <property type="match status" value="1"/>
</dbReference>
<evidence type="ECO:0000313" key="3">
    <source>
        <dbReference type="Proteomes" id="UP000317171"/>
    </source>
</evidence>
<evidence type="ECO:0000313" key="2">
    <source>
        <dbReference type="EMBL" id="QDT43930.1"/>
    </source>
</evidence>
<gene>
    <name evidence="2" type="ORF">Pan241w_40340</name>
</gene>
<feature type="domain" description="Metallo-beta-lactamase" evidence="1">
    <location>
        <begin position="56"/>
        <end position="252"/>
    </location>
</feature>